<feature type="domain" description="N-acetyltransferase" evidence="1">
    <location>
        <begin position="4"/>
        <end position="148"/>
    </location>
</feature>
<dbReference type="PROSITE" id="PS51186">
    <property type="entry name" value="GNAT"/>
    <property type="match status" value="1"/>
</dbReference>
<dbReference type="CDD" id="cd04301">
    <property type="entry name" value="NAT_SF"/>
    <property type="match status" value="1"/>
</dbReference>
<name>A0A0P9D0G4_9CHLR</name>
<evidence type="ECO:0000313" key="2">
    <source>
        <dbReference type="EMBL" id="KPV51454.1"/>
    </source>
</evidence>
<dbReference type="Proteomes" id="UP000050509">
    <property type="component" value="Unassembled WGS sequence"/>
</dbReference>
<dbReference type="AlphaFoldDB" id="A0A0P9D0G4"/>
<dbReference type="Gene3D" id="3.40.630.30">
    <property type="match status" value="1"/>
</dbReference>
<accession>A0A0P9D0G4</accession>
<dbReference type="InterPro" id="IPR000182">
    <property type="entry name" value="GNAT_dom"/>
</dbReference>
<proteinExistence type="predicted"/>
<reference evidence="2 3" key="1">
    <citation type="submission" date="2015-09" db="EMBL/GenBank/DDBJ databases">
        <title>Draft genome sequence of Kouleothrix aurantiaca JCM 19913.</title>
        <authorList>
            <person name="Hemp J."/>
        </authorList>
    </citation>
    <scope>NUCLEOTIDE SEQUENCE [LARGE SCALE GENOMIC DNA]</scope>
    <source>
        <strain evidence="2 3">COM-B</strain>
    </source>
</reference>
<gene>
    <name evidence="2" type="ORF">SE17_21070</name>
</gene>
<dbReference type="SUPFAM" id="SSF55729">
    <property type="entry name" value="Acyl-CoA N-acyltransferases (Nat)"/>
    <property type="match status" value="1"/>
</dbReference>
<dbReference type="GO" id="GO:0016747">
    <property type="term" value="F:acyltransferase activity, transferring groups other than amino-acyl groups"/>
    <property type="evidence" value="ECO:0007669"/>
    <property type="project" value="InterPro"/>
</dbReference>
<organism evidence="2 3">
    <name type="scientific">Kouleothrix aurantiaca</name>
    <dbReference type="NCBI Taxonomy" id="186479"/>
    <lineage>
        <taxon>Bacteria</taxon>
        <taxon>Bacillati</taxon>
        <taxon>Chloroflexota</taxon>
        <taxon>Chloroflexia</taxon>
        <taxon>Chloroflexales</taxon>
        <taxon>Roseiflexineae</taxon>
        <taxon>Roseiflexaceae</taxon>
        <taxon>Kouleothrix</taxon>
    </lineage>
</organism>
<evidence type="ECO:0000313" key="3">
    <source>
        <dbReference type="Proteomes" id="UP000050509"/>
    </source>
</evidence>
<sequence>MGTLMVQAGTVASDADVETLRQIRNSGRQWMTRSTAEISPEQQAAWWTQRNARTCRVWLFRIADTAVGYGLLRLEHARWWCSLAVLPRFQGQGYGRAIYTYLACACDGDTWAEILADNRPSIRACLGAGFDLHAVLDQHALLVYRRNA</sequence>
<dbReference type="InterPro" id="IPR016181">
    <property type="entry name" value="Acyl_CoA_acyltransferase"/>
</dbReference>
<protein>
    <recommendedName>
        <fullName evidence="1">N-acetyltransferase domain-containing protein</fullName>
    </recommendedName>
</protein>
<keyword evidence="3" id="KW-1185">Reference proteome</keyword>
<dbReference type="EMBL" id="LJCR01000906">
    <property type="protein sequence ID" value="KPV51454.1"/>
    <property type="molecule type" value="Genomic_DNA"/>
</dbReference>
<dbReference type="Pfam" id="PF00583">
    <property type="entry name" value="Acetyltransf_1"/>
    <property type="match status" value="1"/>
</dbReference>
<comment type="caution">
    <text evidence="2">The sequence shown here is derived from an EMBL/GenBank/DDBJ whole genome shotgun (WGS) entry which is preliminary data.</text>
</comment>
<evidence type="ECO:0000259" key="1">
    <source>
        <dbReference type="PROSITE" id="PS51186"/>
    </source>
</evidence>